<name>A0A9X3XQU0_9CLOT</name>
<protein>
    <submittedName>
        <fullName evidence="1">P22 coat protein</fullName>
    </submittedName>
</protein>
<reference evidence="1" key="1">
    <citation type="submission" date="2022-05" db="EMBL/GenBank/DDBJ databases">
        <title>Draft genome sequence of Clostridium tertium strain CP3 isolated from Peru.</title>
        <authorList>
            <person name="Hurtado R."/>
            <person name="Lima L."/>
            <person name="Sousa T."/>
            <person name="Jaiswal A.K."/>
            <person name="Tiwari S."/>
            <person name="Maturrano L."/>
            <person name="Brenig B."/>
            <person name="Azevedo V."/>
        </authorList>
    </citation>
    <scope>NUCLEOTIDE SEQUENCE</scope>
    <source>
        <strain evidence="1">CP3</strain>
    </source>
</reference>
<gene>
    <name evidence="1" type="ORF">NE398_21655</name>
</gene>
<comment type="caution">
    <text evidence="1">The sequence shown here is derived from an EMBL/GenBank/DDBJ whole genome shotgun (WGS) entry which is preliminary data.</text>
</comment>
<dbReference type="AlphaFoldDB" id="A0A9X3XQU0"/>
<keyword evidence="2" id="KW-1185">Reference proteome</keyword>
<dbReference type="RefSeq" id="WP_272470958.1">
    <property type="nucleotide sequence ID" value="NZ_JAMRYU010000115.1"/>
</dbReference>
<keyword evidence="1" id="KW-0167">Capsid protein</keyword>
<evidence type="ECO:0000313" key="2">
    <source>
        <dbReference type="Proteomes" id="UP001141183"/>
    </source>
</evidence>
<dbReference type="EMBL" id="JAMRYU010000115">
    <property type="protein sequence ID" value="MDC4242726.1"/>
    <property type="molecule type" value="Genomic_DNA"/>
</dbReference>
<organism evidence="1 2">
    <name type="scientific">Clostridium tertium</name>
    <dbReference type="NCBI Taxonomy" id="1559"/>
    <lineage>
        <taxon>Bacteria</taxon>
        <taxon>Bacillati</taxon>
        <taxon>Bacillota</taxon>
        <taxon>Clostridia</taxon>
        <taxon>Eubacteriales</taxon>
        <taxon>Clostridiaceae</taxon>
        <taxon>Clostridium</taxon>
    </lineage>
</organism>
<dbReference type="Proteomes" id="UP001141183">
    <property type="component" value="Unassembled WGS sequence"/>
</dbReference>
<keyword evidence="1" id="KW-0946">Virion</keyword>
<feature type="non-terminal residue" evidence="1">
    <location>
        <position position="1"/>
    </location>
</feature>
<evidence type="ECO:0000313" key="1">
    <source>
        <dbReference type="EMBL" id="MDC4242726.1"/>
    </source>
</evidence>
<sequence length="72" mass="8107">TANLAFNPMAFAFVTRPLIAPAGVESYVTSYNGITLRVVRGYDMKYKKEMLSMDVLYGYKTMYPELATRVLG</sequence>
<accession>A0A9X3XQU0</accession>
<proteinExistence type="predicted"/>